<dbReference type="EMBL" id="FTOH01000001">
    <property type="protein sequence ID" value="SIS45317.1"/>
    <property type="molecule type" value="Genomic_DNA"/>
</dbReference>
<evidence type="ECO:0000313" key="4">
    <source>
        <dbReference type="Proteomes" id="UP000185639"/>
    </source>
</evidence>
<dbReference type="InterPro" id="IPR002901">
    <property type="entry name" value="MGlyc_endo_b_GlcNAc-like_dom"/>
</dbReference>
<organism evidence="3 4">
    <name type="scientific">Thalassolituus maritimus</name>
    <dbReference type="NCBI Taxonomy" id="484498"/>
    <lineage>
        <taxon>Bacteria</taxon>
        <taxon>Pseudomonadati</taxon>
        <taxon>Pseudomonadota</taxon>
        <taxon>Gammaproteobacteria</taxon>
        <taxon>Oceanospirillales</taxon>
        <taxon>Oceanospirillaceae</taxon>
        <taxon>Thalassolituus</taxon>
    </lineage>
</organism>
<dbReference type="RefSeq" id="WP_076514046.1">
    <property type="nucleotide sequence ID" value="NZ_FTOH01000001.1"/>
</dbReference>
<dbReference type="Gene3D" id="1.10.530.10">
    <property type="match status" value="1"/>
</dbReference>
<proteinExistence type="predicted"/>
<feature type="signal peptide" evidence="1">
    <location>
        <begin position="1"/>
        <end position="24"/>
    </location>
</feature>
<evidence type="ECO:0000256" key="1">
    <source>
        <dbReference type="SAM" id="SignalP"/>
    </source>
</evidence>
<evidence type="ECO:0000259" key="2">
    <source>
        <dbReference type="SMART" id="SM00047"/>
    </source>
</evidence>
<accession>A0A1N7J7S5</accession>
<dbReference type="PANTHER" id="PTHR40572:SF1">
    <property type="entry name" value="PROTEIN BAX"/>
    <property type="match status" value="1"/>
</dbReference>
<dbReference type="PANTHER" id="PTHR40572">
    <property type="entry name" value="PROTEIN BAX"/>
    <property type="match status" value="1"/>
</dbReference>
<evidence type="ECO:0000313" key="3">
    <source>
        <dbReference type="EMBL" id="SIS45317.1"/>
    </source>
</evidence>
<dbReference type="InterPro" id="IPR053195">
    <property type="entry name" value="Bax-like"/>
</dbReference>
<protein>
    <submittedName>
        <fullName evidence="3">Bax protein</fullName>
    </submittedName>
</protein>
<feature type="domain" description="Mannosyl-glycoprotein endo-beta-N-acetylglucosamidase-like" evidence="2">
    <location>
        <begin position="101"/>
        <end position="241"/>
    </location>
</feature>
<feature type="chain" id="PRO_5013201681" evidence="1">
    <location>
        <begin position="25"/>
        <end position="264"/>
    </location>
</feature>
<dbReference type="Pfam" id="PF01832">
    <property type="entry name" value="Glucosaminidase"/>
    <property type="match status" value="1"/>
</dbReference>
<keyword evidence="1" id="KW-0732">Signal</keyword>
<dbReference type="AlphaFoldDB" id="A0A1N7J7S5"/>
<dbReference type="PROSITE" id="PS51257">
    <property type="entry name" value="PROKAR_LIPOPROTEIN"/>
    <property type="match status" value="1"/>
</dbReference>
<dbReference type="GO" id="GO:0004040">
    <property type="term" value="F:amidase activity"/>
    <property type="evidence" value="ECO:0007669"/>
    <property type="project" value="InterPro"/>
</dbReference>
<dbReference type="SMART" id="SM00047">
    <property type="entry name" value="LYZ2"/>
    <property type="match status" value="1"/>
</dbReference>
<sequence length="264" mass="29770">MFVRTICLYGLAMAAFLFSGCSNQLDVATDFTVDKTISKEKLPDFSSYTNVKEKKQAFFSFIERLADEANREIMAERSALLAIKEYGKYDELDDDANEFLQTLASKYRLEDVKETSKLVERLLVRVAPVPPSLAMAQAANESAWGTSRFAVKGNNLFGQWCFSKGCGIVPEQRAGDAFHEVASFKSPYASVRSYMLNINRHDAYRELRRIRSEAMKNKGFASGTVVAGGLESYSERGHEYIDEVRSMIRFNKLGKYDQPETSDS</sequence>
<dbReference type="Proteomes" id="UP000185639">
    <property type="component" value="Unassembled WGS sequence"/>
</dbReference>
<dbReference type="STRING" id="484498.SAMN05421686_101445"/>
<gene>
    <name evidence="3" type="ORF">SAMN05421686_101445</name>
</gene>
<keyword evidence="4" id="KW-1185">Reference proteome</keyword>
<reference evidence="4" key="1">
    <citation type="submission" date="2017-01" db="EMBL/GenBank/DDBJ databases">
        <authorList>
            <person name="Varghese N."/>
            <person name="Submissions S."/>
        </authorList>
    </citation>
    <scope>NUCLEOTIDE SEQUENCE [LARGE SCALE GENOMIC DNA]</scope>
    <source>
        <strain evidence="4">DSM 24913</strain>
    </source>
</reference>
<name>A0A1N7J7S5_9GAMM</name>